<reference evidence="1 2" key="1">
    <citation type="journal article" date="2014" name="PLoS ONE">
        <title>Global Analysis of Gene Expression Profiles in Physic Nut (Jatropha curcas L.) Seedlings Exposed to Salt Stress.</title>
        <authorList>
            <person name="Zhang L."/>
            <person name="Zhang C."/>
            <person name="Wu P."/>
            <person name="Chen Y."/>
            <person name="Li M."/>
            <person name="Jiang H."/>
            <person name="Wu G."/>
        </authorList>
    </citation>
    <scope>NUCLEOTIDE SEQUENCE [LARGE SCALE GENOMIC DNA]</scope>
    <source>
        <strain evidence="2">cv. GZQX0401</strain>
        <tissue evidence="1">Young leaves</tissue>
    </source>
</reference>
<dbReference type="EMBL" id="KK914317">
    <property type="protein sequence ID" value="KDP41818.1"/>
    <property type="molecule type" value="Genomic_DNA"/>
</dbReference>
<gene>
    <name evidence="1" type="ORF">JCGZ_26836</name>
</gene>
<accession>A0A067L3N1</accession>
<dbReference type="AlphaFoldDB" id="A0A067L3N1"/>
<sequence length="73" mass="7674">MKLNRPVPGGRRLAGAAAELWRGCKASVVARAGGASIGQGSCAALRDLAEDEEELLAELLRCRAAARAVAEWR</sequence>
<name>A0A067L3N1_JATCU</name>
<dbReference type="Proteomes" id="UP000027138">
    <property type="component" value="Unassembled WGS sequence"/>
</dbReference>
<evidence type="ECO:0000313" key="2">
    <source>
        <dbReference type="Proteomes" id="UP000027138"/>
    </source>
</evidence>
<organism evidence="1 2">
    <name type="scientific">Jatropha curcas</name>
    <name type="common">Barbados nut</name>
    <dbReference type="NCBI Taxonomy" id="180498"/>
    <lineage>
        <taxon>Eukaryota</taxon>
        <taxon>Viridiplantae</taxon>
        <taxon>Streptophyta</taxon>
        <taxon>Embryophyta</taxon>
        <taxon>Tracheophyta</taxon>
        <taxon>Spermatophyta</taxon>
        <taxon>Magnoliopsida</taxon>
        <taxon>eudicotyledons</taxon>
        <taxon>Gunneridae</taxon>
        <taxon>Pentapetalae</taxon>
        <taxon>rosids</taxon>
        <taxon>fabids</taxon>
        <taxon>Malpighiales</taxon>
        <taxon>Euphorbiaceae</taxon>
        <taxon>Crotonoideae</taxon>
        <taxon>Jatropheae</taxon>
        <taxon>Jatropha</taxon>
    </lineage>
</organism>
<keyword evidence="2" id="KW-1185">Reference proteome</keyword>
<proteinExistence type="predicted"/>
<protein>
    <submittedName>
        <fullName evidence="1">Uncharacterized protein</fullName>
    </submittedName>
</protein>
<evidence type="ECO:0000313" key="1">
    <source>
        <dbReference type="EMBL" id="KDP41818.1"/>
    </source>
</evidence>